<dbReference type="CDD" id="cd00156">
    <property type="entry name" value="REC"/>
    <property type="match status" value="1"/>
</dbReference>
<feature type="modified residue" description="4-aspartylphosphate" evidence="5">
    <location>
        <position position="918"/>
    </location>
</feature>
<dbReference type="InterPro" id="IPR001789">
    <property type="entry name" value="Sig_transdc_resp-reg_receiver"/>
</dbReference>
<dbReference type="PANTHER" id="PTHR45339">
    <property type="entry name" value="HYBRID SIGNAL TRANSDUCTION HISTIDINE KINASE J"/>
    <property type="match status" value="1"/>
</dbReference>
<feature type="domain" description="Response regulatory" evidence="8">
    <location>
        <begin position="680"/>
        <end position="801"/>
    </location>
</feature>
<accession>A0ABS6WPJ6</accession>
<evidence type="ECO:0000259" key="8">
    <source>
        <dbReference type="PROSITE" id="PS50110"/>
    </source>
</evidence>
<evidence type="ECO:0000256" key="4">
    <source>
        <dbReference type="ARBA" id="ARBA00023012"/>
    </source>
</evidence>
<dbReference type="CDD" id="cd17546">
    <property type="entry name" value="REC_hyHK_CKI1_RcsC-like"/>
    <property type="match status" value="1"/>
</dbReference>
<comment type="caution">
    <text evidence="10">The sequence shown here is derived from an EMBL/GenBank/DDBJ whole genome shotgun (WGS) entry which is preliminary data.</text>
</comment>
<proteinExistence type="predicted"/>
<evidence type="ECO:0000256" key="2">
    <source>
        <dbReference type="ARBA" id="ARBA00012438"/>
    </source>
</evidence>
<evidence type="ECO:0000256" key="1">
    <source>
        <dbReference type="ARBA" id="ARBA00000085"/>
    </source>
</evidence>
<dbReference type="SMART" id="SM00388">
    <property type="entry name" value="HisKA"/>
    <property type="match status" value="1"/>
</dbReference>
<dbReference type="InterPro" id="IPR003661">
    <property type="entry name" value="HisK_dim/P_dom"/>
</dbReference>
<comment type="catalytic activity">
    <reaction evidence="1">
        <text>ATP + protein L-histidine = ADP + protein N-phospho-L-histidine.</text>
        <dbReference type="EC" id="2.7.13.3"/>
    </reaction>
</comment>
<dbReference type="InterPro" id="IPR003594">
    <property type="entry name" value="HATPase_dom"/>
</dbReference>
<dbReference type="EMBL" id="JAHWQX010000002">
    <property type="protein sequence ID" value="MBW3097005.1"/>
    <property type="molecule type" value="Genomic_DNA"/>
</dbReference>
<dbReference type="NCBIfam" id="TIGR00229">
    <property type="entry name" value="sensory_box"/>
    <property type="match status" value="1"/>
</dbReference>
<dbReference type="Pfam" id="PF00072">
    <property type="entry name" value="Response_reg"/>
    <property type="match status" value="2"/>
</dbReference>
<dbReference type="PANTHER" id="PTHR45339:SF1">
    <property type="entry name" value="HYBRID SIGNAL TRANSDUCTION HISTIDINE KINASE J"/>
    <property type="match status" value="1"/>
</dbReference>
<evidence type="ECO:0000256" key="6">
    <source>
        <dbReference type="SAM" id="MobiDB-lite"/>
    </source>
</evidence>
<dbReference type="CDD" id="cd16922">
    <property type="entry name" value="HATPase_EvgS-ArcB-TorS-like"/>
    <property type="match status" value="1"/>
</dbReference>
<keyword evidence="3 5" id="KW-0597">Phosphoprotein</keyword>
<keyword evidence="11" id="KW-1185">Reference proteome</keyword>
<feature type="domain" description="Histidine kinase" evidence="7">
    <location>
        <begin position="442"/>
        <end position="662"/>
    </location>
</feature>
<dbReference type="InterPro" id="IPR005467">
    <property type="entry name" value="His_kinase_dom"/>
</dbReference>
<dbReference type="PROSITE" id="PS50109">
    <property type="entry name" value="HIS_KIN"/>
    <property type="match status" value="1"/>
</dbReference>
<dbReference type="Pfam" id="PF12860">
    <property type="entry name" value="PAS_7"/>
    <property type="match status" value="1"/>
</dbReference>
<dbReference type="SMART" id="SM00387">
    <property type="entry name" value="HATPase_c"/>
    <property type="match status" value="1"/>
</dbReference>
<feature type="region of interest" description="Disordered" evidence="6">
    <location>
        <begin position="816"/>
        <end position="861"/>
    </location>
</feature>
<dbReference type="PROSITE" id="PS50110">
    <property type="entry name" value="RESPONSE_REGULATORY"/>
    <property type="match status" value="2"/>
</dbReference>
<organism evidence="10 11">
    <name type="scientific">Pseudohoeflea coraliihabitans</name>
    <dbReference type="NCBI Taxonomy" id="2860393"/>
    <lineage>
        <taxon>Bacteria</taxon>
        <taxon>Pseudomonadati</taxon>
        <taxon>Pseudomonadota</taxon>
        <taxon>Alphaproteobacteria</taxon>
        <taxon>Hyphomicrobiales</taxon>
        <taxon>Rhizobiaceae</taxon>
        <taxon>Pseudohoeflea</taxon>
    </lineage>
</organism>
<dbReference type="Proteomes" id="UP001430804">
    <property type="component" value="Unassembled WGS sequence"/>
</dbReference>
<dbReference type="RefSeq" id="WP_219200955.1">
    <property type="nucleotide sequence ID" value="NZ_JAHWQX010000002.1"/>
</dbReference>
<feature type="modified residue" description="4-aspartylphosphate" evidence="5">
    <location>
        <position position="734"/>
    </location>
</feature>
<dbReference type="InterPro" id="IPR000014">
    <property type="entry name" value="PAS"/>
</dbReference>
<evidence type="ECO:0000259" key="7">
    <source>
        <dbReference type="PROSITE" id="PS50109"/>
    </source>
</evidence>
<sequence length="1005" mass="110114">MHKISKPEELEAVCAAVHASSQPAYVKDSELRYIAVNDSYAALWDLTPDTLVGTQSHHHFEAVEHNDRDEKERRCLVFRMDQVAFFAHPLKDQRFRIAIRRHCSNDGQPYIAGEFRPLAALHRTFDQASLSADSVEATDVPALVTDETVDISPERQDSSPLGKSDPLANNLLRAVLEALPTPTLIKDENFRYLFGNNAFCTLVGYDADELIGKDDFELFGGPAESIRQSDRRVMQTGKPSSIEFEINAPEGGTLAFTGHKSRCRTPDGRTFLVGSTMDITRLREREQELMLAREAGENANAILAGAADAMAQGLFVIAAGKTQLVNQKFLDLLNVPPELMMSGRSWRDFLDHCVERGDFQGAVGEETVRQIVASVEEGSSYTLERQTADGQWLRIDAQPAGNDTMILTYTDITDHMERQRELNRLLEKAEAADRAKSEFLATMSHEIRTPMNGVIGMAELLSRTPLDQRQKTFTNVIVKSGATLLAIINDILDFSRIEAGQLVLENQSFDLREAIEDVAAMTAARAAEKDVELIVSIHPGLDCLVVGDQGRLHQILTNLVGNAVKFTEVGHVVIEMTGERTGDHLAVRLAVRDTGIGIPKSKLATIFEKFSQVDGTSTRRHEGTGLGLAITSRLVAMMGGSIEVESSPGEGSTFTICLDLPVDPAQPLPKPLPVDVKGARILVIDDNAVNRQILSEQLYAWGFDACAASSGDEGARVIDAAAQRGITVDAVIVDYHMPQLNGADVVRGIRQFDGADDLPVIMLTSMDPKTVEPDFARLSIQATLMKPARSSLLRETVVNVLQNSVRFRAGAPLRQISKSENDHARPESVEPAAMPEGDEMAQMRATEPATPRPGDPQFANASRQNGALTILVAEDNEVNQIVFSRILEEMNIPFRIVANGREAIACWREDNPQMILMDVSMPVMNGHEATAAIREIEAENNVARRTPIIGVTAHALDGDRERCIAAGMDDYLPKPISPEKLEEKIAEWLPSGTLHETAHGNGTAG</sequence>
<evidence type="ECO:0000313" key="11">
    <source>
        <dbReference type="Proteomes" id="UP001430804"/>
    </source>
</evidence>
<feature type="domain" description="Response regulatory" evidence="8">
    <location>
        <begin position="869"/>
        <end position="989"/>
    </location>
</feature>
<feature type="compositionally biased region" description="Basic and acidic residues" evidence="6">
    <location>
        <begin position="817"/>
        <end position="828"/>
    </location>
</feature>
<dbReference type="CDD" id="cd00130">
    <property type="entry name" value="PAS"/>
    <property type="match status" value="1"/>
</dbReference>
<dbReference type="CDD" id="cd00082">
    <property type="entry name" value="HisKA"/>
    <property type="match status" value="1"/>
</dbReference>
<feature type="domain" description="PAS" evidence="9">
    <location>
        <begin position="168"/>
        <end position="219"/>
    </location>
</feature>
<dbReference type="InterPro" id="IPR013656">
    <property type="entry name" value="PAS_4"/>
</dbReference>
<dbReference type="SMART" id="SM00448">
    <property type="entry name" value="REC"/>
    <property type="match status" value="2"/>
</dbReference>
<name>A0ABS6WPJ6_9HYPH</name>
<evidence type="ECO:0000256" key="5">
    <source>
        <dbReference type="PROSITE-ProRule" id="PRU00169"/>
    </source>
</evidence>
<evidence type="ECO:0000259" key="9">
    <source>
        <dbReference type="PROSITE" id="PS50112"/>
    </source>
</evidence>
<dbReference type="SMART" id="SM00091">
    <property type="entry name" value="PAS"/>
    <property type="match status" value="3"/>
</dbReference>
<dbReference type="Pfam" id="PF00512">
    <property type="entry name" value="HisKA"/>
    <property type="match status" value="1"/>
</dbReference>
<evidence type="ECO:0000256" key="3">
    <source>
        <dbReference type="ARBA" id="ARBA00022553"/>
    </source>
</evidence>
<dbReference type="EC" id="2.7.13.3" evidence="2"/>
<gene>
    <name evidence="10" type="ORF">KY465_06910</name>
</gene>
<protein>
    <recommendedName>
        <fullName evidence="2">histidine kinase</fullName>
        <ecNumber evidence="2">2.7.13.3</ecNumber>
    </recommendedName>
</protein>
<keyword evidence="4" id="KW-0902">Two-component regulatory system</keyword>
<dbReference type="PROSITE" id="PS50112">
    <property type="entry name" value="PAS"/>
    <property type="match status" value="1"/>
</dbReference>
<evidence type="ECO:0000313" key="10">
    <source>
        <dbReference type="EMBL" id="MBW3097005.1"/>
    </source>
</evidence>
<dbReference type="Pfam" id="PF08448">
    <property type="entry name" value="PAS_4"/>
    <property type="match status" value="1"/>
</dbReference>
<reference evidence="10" key="1">
    <citation type="submission" date="2021-07" db="EMBL/GenBank/DDBJ databases">
        <title>Pseudohoeflea marina sp. nov. a polyhydroxyalcanoate-producing bacterium.</title>
        <authorList>
            <person name="Zheng W."/>
            <person name="Yu S."/>
            <person name="Huang Y."/>
        </authorList>
    </citation>
    <scope>NUCLEOTIDE SEQUENCE</scope>
    <source>
        <strain evidence="10">DP4N28-3</strain>
    </source>
</reference>
<dbReference type="Pfam" id="PF02518">
    <property type="entry name" value="HATPase_c"/>
    <property type="match status" value="1"/>
</dbReference>